<dbReference type="CDD" id="cd20216">
    <property type="entry name" value="PFM_HFR-2-like"/>
    <property type="match status" value="1"/>
</dbReference>
<dbReference type="InterPro" id="IPR053237">
    <property type="entry name" value="Natterin_C"/>
</dbReference>
<dbReference type="Pfam" id="PF07468">
    <property type="entry name" value="Agglutinin"/>
    <property type="match status" value="2"/>
</dbReference>
<evidence type="ECO:0000313" key="2">
    <source>
        <dbReference type="EMBL" id="KAF7144136.1"/>
    </source>
</evidence>
<reference evidence="2" key="1">
    <citation type="submission" date="2019-11" db="EMBL/GenBank/DDBJ databases">
        <authorList>
            <person name="Liu Y."/>
            <person name="Hou J."/>
            <person name="Li T.-Q."/>
            <person name="Guan C.-H."/>
            <person name="Wu X."/>
            <person name="Wu H.-Z."/>
            <person name="Ling F."/>
            <person name="Zhang R."/>
            <person name="Shi X.-G."/>
            <person name="Ren J.-P."/>
            <person name="Chen E.-F."/>
            <person name="Sun J.-M."/>
        </authorList>
    </citation>
    <scope>NUCLEOTIDE SEQUENCE</scope>
    <source>
        <strain evidence="2">Adult_tree_wgs_1</strain>
        <tissue evidence="2">Leaves</tissue>
    </source>
</reference>
<keyword evidence="3" id="KW-1185">Reference proteome</keyword>
<name>A0A834GZR2_RHOSS</name>
<dbReference type="SUPFAM" id="SSF56973">
    <property type="entry name" value="Aerolisin/ETX pore-forming domain"/>
    <property type="match status" value="1"/>
</dbReference>
<evidence type="ECO:0000259" key="1">
    <source>
        <dbReference type="SMART" id="SM00791"/>
    </source>
</evidence>
<dbReference type="EMBL" id="WJXA01000005">
    <property type="protein sequence ID" value="KAF7144136.1"/>
    <property type="molecule type" value="Genomic_DNA"/>
</dbReference>
<comment type="caution">
    <text evidence="2">The sequence shown here is derived from an EMBL/GenBank/DDBJ whole genome shotgun (WGS) entry which is preliminary data.</text>
</comment>
<dbReference type="Gene3D" id="2.80.10.50">
    <property type="match status" value="2"/>
</dbReference>
<dbReference type="SUPFAM" id="SSF50382">
    <property type="entry name" value="Agglutinin"/>
    <property type="match status" value="2"/>
</dbReference>
<dbReference type="Proteomes" id="UP000626092">
    <property type="component" value="Unassembled WGS sequence"/>
</dbReference>
<protein>
    <recommendedName>
        <fullName evidence="1">Agglutinin domain-containing protein</fullName>
    </recommendedName>
</protein>
<dbReference type="InterPro" id="IPR008998">
    <property type="entry name" value="Agglutinin"/>
</dbReference>
<gene>
    <name evidence="2" type="ORF">RHSIM_Rhsim05G0009700</name>
</gene>
<feature type="domain" description="Agglutinin" evidence="1">
    <location>
        <begin position="170"/>
        <end position="305"/>
    </location>
</feature>
<dbReference type="AlphaFoldDB" id="A0A834GZR2"/>
<dbReference type="PANTHER" id="PTHR39244">
    <property type="entry name" value="NATTERIN-4"/>
    <property type="match status" value="1"/>
</dbReference>
<dbReference type="SMART" id="SM00791">
    <property type="entry name" value="Agglutinin"/>
    <property type="match status" value="2"/>
</dbReference>
<organism evidence="2 3">
    <name type="scientific">Rhododendron simsii</name>
    <name type="common">Sims's rhododendron</name>
    <dbReference type="NCBI Taxonomy" id="118357"/>
    <lineage>
        <taxon>Eukaryota</taxon>
        <taxon>Viridiplantae</taxon>
        <taxon>Streptophyta</taxon>
        <taxon>Embryophyta</taxon>
        <taxon>Tracheophyta</taxon>
        <taxon>Spermatophyta</taxon>
        <taxon>Magnoliopsida</taxon>
        <taxon>eudicotyledons</taxon>
        <taxon>Gunneridae</taxon>
        <taxon>Pentapetalae</taxon>
        <taxon>asterids</taxon>
        <taxon>Ericales</taxon>
        <taxon>Ericaceae</taxon>
        <taxon>Ericoideae</taxon>
        <taxon>Rhodoreae</taxon>
        <taxon>Rhododendron</taxon>
    </lineage>
</organism>
<feature type="domain" description="Agglutinin" evidence="1">
    <location>
        <begin position="3"/>
        <end position="161"/>
    </location>
</feature>
<sequence>MALELPRFAAFQSNMNQTYLRCNIQEAQKDGGFLEFSGEEIVSPYSKFEIERAKTTPAENENGFVHIRCCYNNKYWVANSSSNNSFIIAGADKPNEDRSQWSCTLFEPIGKMGTTDEGFVLFRHVHLRSYLTYPETSSPPGRACIYADSTYAPDDRLDNVFFFRDLESILILPKHIALKGDNGLYLSARWIEEHQYLEFTSVDNEDPRVANEVFITKDGKIRIKNNHFGKFWRCSPNWIWADSDDTTTNNLDTLFCPVKVGNNLVALRNLGNYNFCERLTTEGKTDCLNAGVDTPCKEAHLMIEELVISREIYSVYFHRLAERVCNKNLIKMVTKSVPNYAQVPGTAKLKFTYKETKSTTWNTSVSMKGGVKTTITAGVPSIVDGKIEISAELTAGLQWGKTETTESQVETEDTFPVPPMRKVKVSLLVRQGTCNVPFSYTQRDTLMNGKTDTLHFDDGIYTGVNSIDFEYDITTENL</sequence>
<dbReference type="CDD" id="cd00257">
    <property type="entry name" value="beta-trefoil_FSCN-like"/>
    <property type="match status" value="1"/>
</dbReference>
<dbReference type="Gene3D" id="2.170.15.10">
    <property type="entry name" value="Proaerolysin, chain A, domain 3"/>
    <property type="match status" value="1"/>
</dbReference>
<accession>A0A834GZR2</accession>
<dbReference type="InterPro" id="IPR036242">
    <property type="entry name" value="Agglutinin_dom_sf"/>
</dbReference>
<dbReference type="PANTHER" id="PTHR39244:SF5">
    <property type="entry name" value="NATTERIN-3-LIKE"/>
    <property type="match status" value="1"/>
</dbReference>
<proteinExistence type="predicted"/>
<evidence type="ECO:0000313" key="3">
    <source>
        <dbReference type="Proteomes" id="UP000626092"/>
    </source>
</evidence>
<dbReference type="OrthoDB" id="4948898at2759"/>